<evidence type="ECO:0000313" key="9">
    <source>
        <dbReference type="EMBL" id="MDY0394397.1"/>
    </source>
</evidence>
<evidence type="ECO:0000256" key="8">
    <source>
        <dbReference type="SAM" id="Phobius"/>
    </source>
</evidence>
<keyword evidence="3" id="KW-0050">Antiport</keyword>
<evidence type="ECO:0000256" key="3">
    <source>
        <dbReference type="ARBA" id="ARBA00022449"/>
    </source>
</evidence>
<keyword evidence="10" id="KW-1185">Reference proteome</keyword>
<name>A0ABU5C4Z0_9BACI</name>
<dbReference type="NCBIfam" id="NF006517">
    <property type="entry name" value="PRK08965.1-1"/>
    <property type="match status" value="1"/>
</dbReference>
<keyword evidence="4" id="KW-1003">Cell membrane</keyword>
<sequence>MPAQFLLNLCIALLWVMFKDEDVFRLSTFVTGYLIGIGIVFLMYRFFGNKFYLFRVYAAIKLIILFVSELLQSSLHVMKHILRLDIRISPGIFKYETELKGDWEVTALALLLTLTPGSVVMEVTPEGNAFYIHGMDVKESKDMLLKSLKKFEKAIMEVSR</sequence>
<dbReference type="PANTHER" id="PTHR34584:SF1">
    <property type="entry name" value="NA(+)_H(+) ANTIPORTER SUBUNIT E1"/>
    <property type="match status" value="1"/>
</dbReference>
<dbReference type="PIRSF" id="PIRSF019239">
    <property type="entry name" value="MrpE"/>
    <property type="match status" value="1"/>
</dbReference>
<evidence type="ECO:0000256" key="7">
    <source>
        <dbReference type="ARBA" id="ARBA00023136"/>
    </source>
</evidence>
<dbReference type="Pfam" id="PF01899">
    <property type="entry name" value="MNHE"/>
    <property type="match status" value="1"/>
</dbReference>
<keyword evidence="6 8" id="KW-1133">Transmembrane helix</keyword>
<protein>
    <submittedName>
        <fullName evidence="9">Na+/H+ antiporter subunit E</fullName>
    </submittedName>
</protein>
<evidence type="ECO:0000256" key="1">
    <source>
        <dbReference type="ARBA" id="ARBA00004651"/>
    </source>
</evidence>
<evidence type="ECO:0000256" key="5">
    <source>
        <dbReference type="ARBA" id="ARBA00022692"/>
    </source>
</evidence>
<evidence type="ECO:0000256" key="6">
    <source>
        <dbReference type="ARBA" id="ARBA00022989"/>
    </source>
</evidence>
<dbReference type="EMBL" id="JAWDIP010000003">
    <property type="protein sequence ID" value="MDY0394397.1"/>
    <property type="molecule type" value="Genomic_DNA"/>
</dbReference>
<reference evidence="9 10" key="1">
    <citation type="submission" date="2023-10" db="EMBL/GenBank/DDBJ databases">
        <title>Virgibacillus halophilus 5B73C genome.</title>
        <authorList>
            <person name="Miliotis G."/>
            <person name="Sengupta P."/>
            <person name="Hameed A."/>
            <person name="Chuvochina M."/>
            <person name="Mcdonagh F."/>
            <person name="Simpson A.C."/>
            <person name="Singh N.K."/>
            <person name="Rekha P.D."/>
            <person name="Raman K."/>
            <person name="Hugenholtz P."/>
            <person name="Venkateswaran K."/>
        </authorList>
    </citation>
    <scope>NUCLEOTIDE SEQUENCE [LARGE SCALE GENOMIC DNA]</scope>
    <source>
        <strain evidence="9 10">5B73C</strain>
    </source>
</reference>
<dbReference type="RefSeq" id="WP_390353986.1">
    <property type="nucleotide sequence ID" value="NZ_JBHUIZ010000004.1"/>
</dbReference>
<keyword evidence="5 8" id="KW-0812">Transmembrane</keyword>
<dbReference type="Proteomes" id="UP001281447">
    <property type="component" value="Unassembled WGS sequence"/>
</dbReference>
<feature type="transmembrane region" description="Helical" evidence="8">
    <location>
        <begin position="54"/>
        <end position="71"/>
    </location>
</feature>
<keyword evidence="7 8" id="KW-0472">Membrane</keyword>
<organism evidence="9 10">
    <name type="scientific">Tigheibacillus halophilus</name>
    <dbReference type="NCBI Taxonomy" id="361280"/>
    <lineage>
        <taxon>Bacteria</taxon>
        <taxon>Bacillati</taxon>
        <taxon>Bacillota</taxon>
        <taxon>Bacilli</taxon>
        <taxon>Bacillales</taxon>
        <taxon>Bacillaceae</taxon>
        <taxon>Tigheibacillus</taxon>
    </lineage>
</organism>
<feature type="transmembrane region" description="Helical" evidence="8">
    <location>
        <begin position="28"/>
        <end position="47"/>
    </location>
</feature>
<dbReference type="InterPro" id="IPR002758">
    <property type="entry name" value="Cation_antiport_E"/>
</dbReference>
<accession>A0ABU5C4Z0</accession>
<comment type="subcellular location">
    <subcellularLocation>
        <location evidence="1">Cell membrane</location>
        <topology evidence="1">Multi-pass membrane protein</topology>
    </subcellularLocation>
</comment>
<dbReference type="PANTHER" id="PTHR34584">
    <property type="entry name" value="NA(+)/H(+) ANTIPORTER SUBUNIT E1"/>
    <property type="match status" value="1"/>
</dbReference>
<gene>
    <name evidence="9" type="ORF">RWE15_07945</name>
</gene>
<keyword evidence="3" id="KW-0813">Transport</keyword>
<evidence type="ECO:0000256" key="4">
    <source>
        <dbReference type="ARBA" id="ARBA00022475"/>
    </source>
</evidence>
<proteinExistence type="inferred from homology"/>
<evidence type="ECO:0000256" key="2">
    <source>
        <dbReference type="ARBA" id="ARBA00006228"/>
    </source>
</evidence>
<comment type="caution">
    <text evidence="9">The sequence shown here is derived from an EMBL/GenBank/DDBJ whole genome shotgun (WGS) entry which is preliminary data.</text>
</comment>
<comment type="similarity">
    <text evidence="2">Belongs to the CPA3 antiporters (TC 2.A.63) subunit E family.</text>
</comment>
<evidence type="ECO:0000313" key="10">
    <source>
        <dbReference type="Proteomes" id="UP001281447"/>
    </source>
</evidence>